<dbReference type="InterPro" id="IPR038492">
    <property type="entry name" value="GBBH-like_N_sf"/>
</dbReference>
<keyword evidence="2" id="KW-0408">Iron</keyword>
<proteinExistence type="predicted"/>
<evidence type="ECO:0000256" key="1">
    <source>
        <dbReference type="ARBA" id="ARBA00022723"/>
    </source>
</evidence>
<dbReference type="InterPro" id="IPR010376">
    <property type="entry name" value="GBBH-like_N"/>
</dbReference>
<protein>
    <recommendedName>
        <fullName evidence="3">Gamma-butyrobetaine hydroxylase-like N-terminal domain-containing protein</fullName>
    </recommendedName>
</protein>
<feature type="domain" description="Gamma-butyrobetaine hydroxylase-like N-terminal" evidence="3">
    <location>
        <begin position="10"/>
        <end position="90"/>
    </location>
</feature>
<gene>
    <name evidence="4" type="ORF">MNBD_IGNAVI01-2484</name>
</gene>
<name>A0A3B1C8T6_9ZZZZ</name>
<dbReference type="AlphaFoldDB" id="A0A3B1C8T6"/>
<dbReference type="GO" id="GO:0046872">
    <property type="term" value="F:metal ion binding"/>
    <property type="evidence" value="ECO:0007669"/>
    <property type="project" value="UniProtKB-KW"/>
</dbReference>
<evidence type="ECO:0000256" key="2">
    <source>
        <dbReference type="ARBA" id="ARBA00023004"/>
    </source>
</evidence>
<dbReference type="EMBL" id="UOGD01000239">
    <property type="protein sequence ID" value="VAX23071.1"/>
    <property type="molecule type" value="Genomic_DNA"/>
</dbReference>
<evidence type="ECO:0000259" key="3">
    <source>
        <dbReference type="Pfam" id="PF06155"/>
    </source>
</evidence>
<keyword evidence="1" id="KW-0479">Metal-binding</keyword>
<reference evidence="4" key="1">
    <citation type="submission" date="2018-06" db="EMBL/GenBank/DDBJ databases">
        <authorList>
            <person name="Zhirakovskaya E."/>
        </authorList>
    </citation>
    <scope>NUCLEOTIDE SEQUENCE</scope>
</reference>
<evidence type="ECO:0000313" key="4">
    <source>
        <dbReference type="EMBL" id="VAX23071.1"/>
    </source>
</evidence>
<organism evidence="4">
    <name type="scientific">hydrothermal vent metagenome</name>
    <dbReference type="NCBI Taxonomy" id="652676"/>
    <lineage>
        <taxon>unclassified sequences</taxon>
        <taxon>metagenomes</taxon>
        <taxon>ecological metagenomes</taxon>
    </lineage>
</organism>
<accession>A0A3B1C8T6</accession>
<dbReference type="PANTHER" id="PTHR35303">
    <property type="entry name" value="OS02G0197800 PROTEIN"/>
    <property type="match status" value="1"/>
</dbReference>
<dbReference type="Gene3D" id="3.30.2020.30">
    <property type="match status" value="1"/>
</dbReference>
<dbReference type="Pfam" id="PF06155">
    <property type="entry name" value="GBBH-like_N"/>
    <property type="match status" value="1"/>
</dbReference>
<sequence>MRPVKIEVTESPSLKILWNDETVSEISLIELRKGCPCAVCSAEEEGFSHSYKVYRGDEVEISDISVVGSYAVSVAWKDGHNTGLYEFQYLKELAEKEK</sequence>